<dbReference type="Pfam" id="PF07687">
    <property type="entry name" value="M20_dimer"/>
    <property type="match status" value="1"/>
</dbReference>
<dbReference type="InterPro" id="IPR036264">
    <property type="entry name" value="Bact_exopeptidase_dim_dom"/>
</dbReference>
<dbReference type="SUPFAM" id="SSF55031">
    <property type="entry name" value="Bacterial exopeptidase dimerisation domain"/>
    <property type="match status" value="1"/>
</dbReference>
<evidence type="ECO:0000256" key="2">
    <source>
        <dbReference type="ARBA" id="ARBA00022723"/>
    </source>
</evidence>
<keyword evidence="4" id="KW-0862">Zinc</keyword>
<evidence type="ECO:0000313" key="7">
    <source>
        <dbReference type="Proteomes" id="UP001161388"/>
    </source>
</evidence>
<dbReference type="Gene3D" id="3.40.630.10">
    <property type="entry name" value="Zn peptidases"/>
    <property type="match status" value="1"/>
</dbReference>
<dbReference type="InterPro" id="IPR011650">
    <property type="entry name" value="Peptidase_M20_dimer"/>
</dbReference>
<comment type="cofactor">
    <cofactor evidence="1">
        <name>Zn(2+)</name>
        <dbReference type="ChEBI" id="CHEBI:29105"/>
    </cofactor>
</comment>
<evidence type="ECO:0000259" key="5">
    <source>
        <dbReference type="Pfam" id="PF07687"/>
    </source>
</evidence>
<sequence length="426" mass="45706">MSPQELKSELEAAQDASADIALLKSALAVESVTGNETGFARFLDQELTKLGLTTGREEFLEGRENVWAEQVGEPGQNLMIVGHTDTVHVRGWPEHWGEDARSNPFAGTEHDGFIWGRGASDLKGGICAAIAGLRLLQAAGYAPKQTLTFAFIGDEESGEPGTGVSAGAKHLVQQVTAGEIAKPDFAVYVEPTNLDVYTAQIGFFIAEITIKGKTAYFGTPEHGVDALKATHQLLSQIWQHEADLAASPAHDLVGPPSILVTHLGCGGFIAVPGEGNLSLIRKLRPGEDLDEAVAAFEASLDVEALPEGISISIDYPAGRDHPKGGSPVEIARDNPQALLLRECVQQFRPEAGNIAGAPFWSEMPFLTNQIGCPAIYFAPGDIAVAHTFEERIDIEDYLAAVRSFALFIARYCGVRSKNEHPTRRTS</sequence>
<dbReference type="RefSeq" id="WP_284370225.1">
    <property type="nucleotide sequence ID" value="NZ_BSNL01000001.1"/>
</dbReference>
<gene>
    <name evidence="6" type="primary">argE_1</name>
    <name evidence="6" type="ORF">GCM10007927_04930</name>
</gene>
<dbReference type="Gene3D" id="3.30.70.360">
    <property type="match status" value="1"/>
</dbReference>
<accession>A0ABQ5VEY9</accession>
<organism evidence="6 7">
    <name type="scientific">Sulfitobacter pacificus</name>
    <dbReference type="NCBI Taxonomy" id="1499314"/>
    <lineage>
        <taxon>Bacteria</taxon>
        <taxon>Pseudomonadati</taxon>
        <taxon>Pseudomonadota</taxon>
        <taxon>Alphaproteobacteria</taxon>
        <taxon>Rhodobacterales</taxon>
        <taxon>Roseobacteraceae</taxon>
        <taxon>Sulfitobacter</taxon>
    </lineage>
</organism>
<dbReference type="SUPFAM" id="SSF53187">
    <property type="entry name" value="Zn-dependent exopeptidases"/>
    <property type="match status" value="1"/>
</dbReference>
<dbReference type="Pfam" id="PF01546">
    <property type="entry name" value="Peptidase_M20"/>
    <property type="match status" value="1"/>
</dbReference>
<keyword evidence="2" id="KW-0479">Metal-binding</keyword>
<reference evidence="6" key="2">
    <citation type="submission" date="2023-01" db="EMBL/GenBank/DDBJ databases">
        <title>Draft genome sequence of Sulfitobacter pacificus strain NBRC 109915.</title>
        <authorList>
            <person name="Sun Q."/>
            <person name="Mori K."/>
        </authorList>
    </citation>
    <scope>NUCLEOTIDE SEQUENCE</scope>
    <source>
        <strain evidence="6">NBRC 109915</strain>
    </source>
</reference>
<dbReference type="InterPro" id="IPR002933">
    <property type="entry name" value="Peptidase_M20"/>
</dbReference>
<protein>
    <submittedName>
        <fullName evidence="6">Acetylornithine deacetylase</fullName>
    </submittedName>
</protein>
<dbReference type="PANTHER" id="PTHR43808:SF25">
    <property type="entry name" value="PEPTIDASE M20 DIMERISATION DOMAIN-CONTAINING PROTEIN"/>
    <property type="match status" value="1"/>
</dbReference>
<comment type="caution">
    <text evidence="6">The sequence shown here is derived from an EMBL/GenBank/DDBJ whole genome shotgun (WGS) entry which is preliminary data.</text>
</comment>
<dbReference type="PANTHER" id="PTHR43808">
    <property type="entry name" value="ACETYLORNITHINE DEACETYLASE"/>
    <property type="match status" value="1"/>
</dbReference>
<evidence type="ECO:0000256" key="3">
    <source>
        <dbReference type="ARBA" id="ARBA00022801"/>
    </source>
</evidence>
<proteinExistence type="predicted"/>
<evidence type="ECO:0000256" key="1">
    <source>
        <dbReference type="ARBA" id="ARBA00001947"/>
    </source>
</evidence>
<evidence type="ECO:0000313" key="6">
    <source>
        <dbReference type="EMBL" id="GLQ25690.1"/>
    </source>
</evidence>
<feature type="domain" description="Peptidase M20 dimerisation" evidence="5">
    <location>
        <begin position="203"/>
        <end position="304"/>
    </location>
</feature>
<evidence type="ECO:0000256" key="4">
    <source>
        <dbReference type="ARBA" id="ARBA00022833"/>
    </source>
</evidence>
<keyword evidence="3" id="KW-0378">Hydrolase</keyword>
<dbReference type="InterPro" id="IPR050072">
    <property type="entry name" value="Peptidase_M20A"/>
</dbReference>
<keyword evidence="7" id="KW-1185">Reference proteome</keyword>
<reference evidence="6" key="1">
    <citation type="journal article" date="2014" name="Int. J. Syst. Evol. Microbiol.">
        <title>Complete genome of a new Firmicutes species belonging to the dominant human colonic microbiota ('Ruminococcus bicirculans') reveals two chromosomes and a selective capacity to utilize plant glucans.</title>
        <authorList>
            <consortium name="NISC Comparative Sequencing Program"/>
            <person name="Wegmann U."/>
            <person name="Louis P."/>
            <person name="Goesmann A."/>
            <person name="Henrissat B."/>
            <person name="Duncan S.H."/>
            <person name="Flint H.J."/>
        </authorList>
    </citation>
    <scope>NUCLEOTIDE SEQUENCE</scope>
    <source>
        <strain evidence="6">NBRC 109915</strain>
    </source>
</reference>
<dbReference type="PROSITE" id="PS00758">
    <property type="entry name" value="ARGE_DAPE_CPG2_1"/>
    <property type="match status" value="1"/>
</dbReference>
<dbReference type="EMBL" id="BSNL01000001">
    <property type="protein sequence ID" value="GLQ25690.1"/>
    <property type="molecule type" value="Genomic_DNA"/>
</dbReference>
<name>A0ABQ5VEY9_9RHOB</name>
<dbReference type="Proteomes" id="UP001161388">
    <property type="component" value="Unassembled WGS sequence"/>
</dbReference>
<dbReference type="InterPro" id="IPR001261">
    <property type="entry name" value="ArgE/DapE_CS"/>
</dbReference>